<proteinExistence type="inferred from homology"/>
<feature type="domain" description="DSBA-like thioredoxin" evidence="2">
    <location>
        <begin position="4"/>
        <end position="193"/>
    </location>
</feature>
<dbReference type="PANTHER" id="PTHR42943:SF2">
    <property type="entry name" value="GLUTATHIONE S-TRANSFERASE KAPPA 1"/>
    <property type="match status" value="1"/>
</dbReference>
<dbReference type="Pfam" id="PF01323">
    <property type="entry name" value="DSBA"/>
    <property type="match status" value="1"/>
</dbReference>
<dbReference type="Gene3D" id="3.40.30.10">
    <property type="entry name" value="Glutaredoxin"/>
    <property type="match status" value="1"/>
</dbReference>
<sequence length="200" mass="20219">MADVIFSFDLGSPYGWLAAERVDGAFAPRAVVWEPVLLGGIFGATGRSSWALAGDASRADGIAEIERRARERGLPPLVWPDPWPGSYLTVMRVATAVLRAGGQDALRRFTLAAYRVAFTEGADLAAADGIGAAAERAGLGAGGGLLVAAGDQAVKDALRATTAAAIARGVIGVPSFTVDGTVHFGDDALDAAAAAPASGA</sequence>
<dbReference type="EC" id="5.99.1.4" evidence="1"/>
<dbReference type="InterPro" id="IPR014440">
    <property type="entry name" value="HCCAis_GSTk"/>
</dbReference>
<organism evidence="3 4">
    <name type="scientific">Paraconexibacter antarcticus</name>
    <dbReference type="NCBI Taxonomy" id="2949664"/>
    <lineage>
        <taxon>Bacteria</taxon>
        <taxon>Bacillati</taxon>
        <taxon>Actinomycetota</taxon>
        <taxon>Thermoleophilia</taxon>
        <taxon>Solirubrobacterales</taxon>
        <taxon>Paraconexibacteraceae</taxon>
        <taxon>Paraconexibacter</taxon>
    </lineage>
</organism>
<gene>
    <name evidence="3" type="ORF">NBH00_03245</name>
</gene>
<evidence type="ECO:0000313" key="3">
    <source>
        <dbReference type="EMBL" id="UTI65233.1"/>
    </source>
</evidence>
<dbReference type="InterPro" id="IPR036249">
    <property type="entry name" value="Thioredoxin-like_sf"/>
</dbReference>
<accession>A0ABY5DVA7</accession>
<dbReference type="Proteomes" id="UP001056035">
    <property type="component" value="Chromosome"/>
</dbReference>
<dbReference type="PIRSF" id="PIRSF006386">
    <property type="entry name" value="HCCAis_GSTk"/>
    <property type="match status" value="1"/>
</dbReference>
<keyword evidence="1" id="KW-0413">Isomerase</keyword>
<name>A0ABY5DVA7_9ACTN</name>
<evidence type="ECO:0000259" key="2">
    <source>
        <dbReference type="Pfam" id="PF01323"/>
    </source>
</evidence>
<dbReference type="RefSeq" id="WP_254571919.1">
    <property type="nucleotide sequence ID" value="NZ_CP098502.1"/>
</dbReference>
<reference evidence="3 4" key="1">
    <citation type="submission" date="2022-06" db="EMBL/GenBank/DDBJ databases">
        <title>Paraconexibacter antarcticus.</title>
        <authorList>
            <person name="Kim C.S."/>
        </authorList>
    </citation>
    <scope>NUCLEOTIDE SEQUENCE [LARGE SCALE GENOMIC DNA]</scope>
    <source>
        <strain evidence="3 4">02-257</strain>
    </source>
</reference>
<evidence type="ECO:0000313" key="4">
    <source>
        <dbReference type="Proteomes" id="UP001056035"/>
    </source>
</evidence>
<protein>
    <recommendedName>
        <fullName evidence="1">2-hydroxychromene-2-carboxylate isomerase</fullName>
        <ecNumber evidence="1">5.99.1.4</ecNumber>
    </recommendedName>
</protein>
<evidence type="ECO:0000256" key="1">
    <source>
        <dbReference type="PIRNR" id="PIRNR006386"/>
    </source>
</evidence>
<dbReference type="PANTHER" id="PTHR42943">
    <property type="entry name" value="GLUTATHIONE S-TRANSFERASE KAPPA"/>
    <property type="match status" value="1"/>
</dbReference>
<comment type="catalytic activity">
    <reaction evidence="1">
        <text>2-hydroxychromene-2-carboxylate = (3E)-4-(2-hydroxyphenyl)-2-oxobut-3-enoate</text>
        <dbReference type="Rhea" id="RHEA:27401"/>
        <dbReference type="ChEBI" id="CHEBI:59350"/>
        <dbReference type="ChEBI" id="CHEBI:59353"/>
        <dbReference type="EC" id="5.99.1.4"/>
    </reaction>
</comment>
<comment type="similarity">
    <text evidence="1">Belongs to the GST superfamily. NadH family.</text>
</comment>
<keyword evidence="4" id="KW-1185">Reference proteome</keyword>
<dbReference type="InterPro" id="IPR051924">
    <property type="entry name" value="GST_Kappa/NadH"/>
</dbReference>
<dbReference type="EMBL" id="CP098502">
    <property type="protein sequence ID" value="UTI65233.1"/>
    <property type="molecule type" value="Genomic_DNA"/>
</dbReference>
<dbReference type="InterPro" id="IPR001853">
    <property type="entry name" value="DSBA-like_thioredoxin_dom"/>
</dbReference>
<dbReference type="SUPFAM" id="SSF52833">
    <property type="entry name" value="Thioredoxin-like"/>
    <property type="match status" value="1"/>
</dbReference>